<dbReference type="AlphaFoldDB" id="A0A397V9B0"/>
<organism evidence="2 3">
    <name type="scientific">Gigaspora rosea</name>
    <dbReference type="NCBI Taxonomy" id="44941"/>
    <lineage>
        <taxon>Eukaryota</taxon>
        <taxon>Fungi</taxon>
        <taxon>Fungi incertae sedis</taxon>
        <taxon>Mucoromycota</taxon>
        <taxon>Glomeromycotina</taxon>
        <taxon>Glomeromycetes</taxon>
        <taxon>Diversisporales</taxon>
        <taxon>Gigasporaceae</taxon>
        <taxon>Gigaspora</taxon>
    </lineage>
</organism>
<dbReference type="GO" id="GO:0004672">
    <property type="term" value="F:protein kinase activity"/>
    <property type="evidence" value="ECO:0007669"/>
    <property type="project" value="InterPro"/>
</dbReference>
<dbReference type="InterPro" id="IPR011009">
    <property type="entry name" value="Kinase-like_dom_sf"/>
</dbReference>
<dbReference type="Gene3D" id="1.10.510.10">
    <property type="entry name" value="Transferase(Phosphotransferase) domain 1"/>
    <property type="match status" value="1"/>
</dbReference>
<dbReference type="PROSITE" id="PS50011">
    <property type="entry name" value="PROTEIN_KINASE_DOM"/>
    <property type="match status" value="1"/>
</dbReference>
<dbReference type="InterPro" id="IPR001245">
    <property type="entry name" value="Ser-Thr/Tyr_kinase_cat_dom"/>
</dbReference>
<dbReference type="GO" id="GO:0005524">
    <property type="term" value="F:ATP binding"/>
    <property type="evidence" value="ECO:0007669"/>
    <property type="project" value="InterPro"/>
</dbReference>
<dbReference type="SUPFAM" id="SSF56112">
    <property type="entry name" value="Protein kinase-like (PK-like)"/>
    <property type="match status" value="1"/>
</dbReference>
<dbReference type="Pfam" id="PF07714">
    <property type="entry name" value="PK_Tyr_Ser-Thr"/>
    <property type="match status" value="1"/>
</dbReference>
<comment type="caution">
    <text evidence="2">The sequence shown here is derived from an EMBL/GenBank/DDBJ whole genome shotgun (WGS) entry which is preliminary data.</text>
</comment>
<name>A0A397V9B0_9GLOM</name>
<feature type="domain" description="Protein kinase" evidence="1">
    <location>
        <begin position="23"/>
        <end position="120"/>
    </location>
</feature>
<accession>A0A397V9B0</accession>
<protein>
    <recommendedName>
        <fullName evidence="1">Protein kinase domain-containing protein</fullName>
    </recommendedName>
</protein>
<evidence type="ECO:0000259" key="1">
    <source>
        <dbReference type="PROSITE" id="PS50011"/>
    </source>
</evidence>
<keyword evidence="3" id="KW-1185">Reference proteome</keyword>
<sequence>MKAFQLRARSYEDVIEWIPFDRLSIVKEIGKGGFGSVYKATWLDGIRRKVEKINDNSYKRARESSSIVALKTLSEGSLKEFENHMKCILSNSQLKIYGLTQKSNNEYFIVLQYADSGNLH</sequence>
<dbReference type="OrthoDB" id="346907at2759"/>
<dbReference type="Proteomes" id="UP000266673">
    <property type="component" value="Unassembled WGS sequence"/>
</dbReference>
<evidence type="ECO:0000313" key="3">
    <source>
        <dbReference type="Proteomes" id="UP000266673"/>
    </source>
</evidence>
<evidence type="ECO:0000313" key="2">
    <source>
        <dbReference type="EMBL" id="RIB18501.1"/>
    </source>
</evidence>
<gene>
    <name evidence="2" type="ORF">C2G38_1343251</name>
</gene>
<reference evidence="2 3" key="1">
    <citation type="submission" date="2018-06" db="EMBL/GenBank/DDBJ databases">
        <title>Comparative genomics reveals the genomic features of Rhizophagus irregularis, R. cerebriforme, R. diaphanum and Gigaspora rosea, and their symbiotic lifestyle signature.</title>
        <authorList>
            <person name="Morin E."/>
            <person name="San Clemente H."/>
            <person name="Chen E.C.H."/>
            <person name="De La Providencia I."/>
            <person name="Hainaut M."/>
            <person name="Kuo A."/>
            <person name="Kohler A."/>
            <person name="Murat C."/>
            <person name="Tang N."/>
            <person name="Roy S."/>
            <person name="Loubradou J."/>
            <person name="Henrissat B."/>
            <person name="Grigoriev I.V."/>
            <person name="Corradi N."/>
            <person name="Roux C."/>
            <person name="Martin F.M."/>
        </authorList>
    </citation>
    <scope>NUCLEOTIDE SEQUENCE [LARGE SCALE GENOMIC DNA]</scope>
    <source>
        <strain evidence="2 3">DAOM 194757</strain>
    </source>
</reference>
<dbReference type="EMBL" id="QKWP01000535">
    <property type="protein sequence ID" value="RIB18501.1"/>
    <property type="molecule type" value="Genomic_DNA"/>
</dbReference>
<dbReference type="InterPro" id="IPR000719">
    <property type="entry name" value="Prot_kinase_dom"/>
</dbReference>
<proteinExistence type="predicted"/>